<reference evidence="1 2" key="1">
    <citation type="submission" date="2024-05" db="EMBL/GenBank/DDBJ databases">
        <title>Sphingomonas sp. HF-S3 16S ribosomal RNA gene Genome sequencing and assembly.</title>
        <authorList>
            <person name="Lee H."/>
        </authorList>
    </citation>
    <scope>NUCLEOTIDE SEQUENCE [LARGE SCALE GENOMIC DNA]</scope>
    <source>
        <strain evidence="1 2">HF-S3</strain>
    </source>
</reference>
<organism evidence="1 2">
    <name type="scientific">Sphingomonas rustica</name>
    <dbReference type="NCBI Taxonomy" id="3103142"/>
    <lineage>
        <taxon>Bacteria</taxon>
        <taxon>Pseudomonadati</taxon>
        <taxon>Pseudomonadota</taxon>
        <taxon>Alphaproteobacteria</taxon>
        <taxon>Sphingomonadales</taxon>
        <taxon>Sphingomonadaceae</taxon>
        <taxon>Sphingomonas</taxon>
    </lineage>
</organism>
<dbReference type="EMBL" id="JBDIZK010000015">
    <property type="protein sequence ID" value="MEN3749582.1"/>
    <property type="molecule type" value="Genomic_DNA"/>
</dbReference>
<accession>A0ABV0BDG3</accession>
<sequence length="173" mass="18886">MFTGAVLWSLLFAGGSAFMDARQAAAPIDPTCRIIEAAYTAAIGSDHLAYPRDIDPSIRVIDLTQFVPDYRKRLAMNATEFNGLAARQSLYAQEKYRPLCMPVSDPAPRVDEEGHLHRVSFTHPIVSANGMLAITEVSFQEPGGARAFGYGMMCVVRRGAAGWTAKCVDSWVT</sequence>
<dbReference type="Proteomes" id="UP001427805">
    <property type="component" value="Unassembled WGS sequence"/>
</dbReference>
<dbReference type="RefSeq" id="WP_346248628.1">
    <property type="nucleotide sequence ID" value="NZ_JBDIZK010000015.1"/>
</dbReference>
<keyword evidence="2" id="KW-1185">Reference proteome</keyword>
<gene>
    <name evidence="1" type="ORF">TPR58_20585</name>
</gene>
<comment type="caution">
    <text evidence="1">The sequence shown here is derived from an EMBL/GenBank/DDBJ whole genome shotgun (WGS) entry which is preliminary data.</text>
</comment>
<evidence type="ECO:0000313" key="1">
    <source>
        <dbReference type="EMBL" id="MEN3749582.1"/>
    </source>
</evidence>
<protein>
    <submittedName>
        <fullName evidence="1">Uncharacterized protein</fullName>
    </submittedName>
</protein>
<name>A0ABV0BDG3_9SPHN</name>
<evidence type="ECO:0000313" key="2">
    <source>
        <dbReference type="Proteomes" id="UP001427805"/>
    </source>
</evidence>
<proteinExistence type="predicted"/>